<dbReference type="RefSeq" id="WP_129879671.1">
    <property type="nucleotide sequence ID" value="NZ_CACRSP010000004.1"/>
</dbReference>
<evidence type="ECO:0000313" key="2">
    <source>
        <dbReference type="EMBL" id="KAB7462246.1"/>
    </source>
</evidence>
<dbReference type="Gene3D" id="3.90.1720.10">
    <property type="entry name" value="endopeptidase domain like (from Nostoc punctiforme)"/>
    <property type="match status" value="1"/>
</dbReference>
<dbReference type="InterPro" id="IPR057370">
    <property type="entry name" value="ELLD"/>
</dbReference>
<feature type="domain" description="Endolysin-like" evidence="1">
    <location>
        <begin position="104"/>
        <end position="146"/>
    </location>
</feature>
<organism evidence="3">
    <name type="scientific">Bifidobacterium dentium</name>
    <dbReference type="NCBI Taxonomy" id="1689"/>
    <lineage>
        <taxon>Bacteria</taxon>
        <taxon>Bacillati</taxon>
        <taxon>Actinomycetota</taxon>
        <taxon>Actinomycetes</taxon>
        <taxon>Bifidobacteriales</taxon>
        <taxon>Bifidobacteriaceae</taxon>
        <taxon>Bifidobacterium</taxon>
    </lineage>
</organism>
<dbReference type="InterPro" id="IPR036366">
    <property type="entry name" value="PGBDSf"/>
</dbReference>
<reference evidence="2 4" key="1">
    <citation type="journal article" date="2019" name="Nat. Med.">
        <title>A library of human gut bacterial isolates paired with longitudinal multiomics data enables mechanistic microbiome research.</title>
        <authorList>
            <person name="Poyet M."/>
            <person name="Groussin M."/>
            <person name="Gibbons S.M."/>
            <person name="Avila-Pacheco J."/>
            <person name="Jiang X."/>
            <person name="Kearney S.M."/>
            <person name="Perrotta A.R."/>
            <person name="Berdy B."/>
            <person name="Zhao S."/>
            <person name="Lieberman T.D."/>
            <person name="Swanson P.K."/>
            <person name="Smith M."/>
            <person name="Roesemann S."/>
            <person name="Alexander J.E."/>
            <person name="Rich S.A."/>
            <person name="Livny J."/>
            <person name="Vlamakis H."/>
            <person name="Clish C."/>
            <person name="Bullock K."/>
            <person name="Deik A."/>
            <person name="Scott J."/>
            <person name="Pierce K.A."/>
            <person name="Xavier R.J."/>
            <person name="Alm E.J."/>
        </authorList>
    </citation>
    <scope>NUCLEOTIDE SEQUENCE [LARGE SCALE GENOMIC DNA]</scope>
    <source>
        <strain evidence="2 4">BIOML-A2</strain>
    </source>
</reference>
<evidence type="ECO:0000313" key="3">
    <source>
        <dbReference type="EMBL" id="VYS99428.1"/>
    </source>
</evidence>
<dbReference type="Proteomes" id="UP000429211">
    <property type="component" value="Unassembled WGS sequence"/>
</dbReference>
<dbReference type="Pfam" id="PF25309">
    <property type="entry name" value="ELLD"/>
    <property type="match status" value="2"/>
</dbReference>
<accession>A0A6N2T3V5</accession>
<dbReference type="InterPro" id="IPR036365">
    <property type="entry name" value="PGBD-like_sf"/>
</dbReference>
<feature type="domain" description="Endolysin-like" evidence="1">
    <location>
        <begin position="9"/>
        <end position="102"/>
    </location>
</feature>
<dbReference type="EMBL" id="CACRSP010000004">
    <property type="protein sequence ID" value="VYS99428.1"/>
    <property type="molecule type" value="Genomic_DNA"/>
</dbReference>
<evidence type="ECO:0000259" key="1">
    <source>
        <dbReference type="Pfam" id="PF25309"/>
    </source>
</evidence>
<name>A0A6N2T3V5_9BIFI</name>
<sequence>MASITTLVNRMRYWCAVANLGYSQTDRWNFNATAGNCDCSSLVIHCLKEAGFDTGSATYTGNLSSNLVARGWKRLPADGNPQAGDILLNDVHHVAVYLGGGQLAQASISEKGTVSGKAGDQTGRETNIRNYYDYPWSCYLRYVGAQSATSNTSDGMLAVDGNVGPATVRKWQQVMGTTVDGIISGQLVPDEKTYWRPAIDSSVVQYGGTGSDLIRAVQRALGCGTDGLLGPATIKAIQAHYGLTQDASFGPATARALQTALNNNRF</sequence>
<evidence type="ECO:0000313" key="4">
    <source>
        <dbReference type="Proteomes" id="UP000429211"/>
    </source>
</evidence>
<reference evidence="3" key="2">
    <citation type="submission" date="2019-11" db="EMBL/GenBank/DDBJ databases">
        <authorList>
            <person name="Feng L."/>
        </authorList>
    </citation>
    <scope>NUCLEOTIDE SEQUENCE</scope>
    <source>
        <strain evidence="3">BdentiumLFYP24</strain>
    </source>
</reference>
<dbReference type="InterPro" id="IPR038765">
    <property type="entry name" value="Papain-like_cys_pep_sf"/>
</dbReference>
<dbReference type="EMBL" id="WDPD01000001">
    <property type="protein sequence ID" value="KAB7462246.1"/>
    <property type="molecule type" value="Genomic_DNA"/>
</dbReference>
<dbReference type="AlphaFoldDB" id="A0A6N2T3V5"/>
<proteinExistence type="predicted"/>
<dbReference type="SUPFAM" id="SSF54001">
    <property type="entry name" value="Cysteine proteinases"/>
    <property type="match status" value="1"/>
</dbReference>
<gene>
    <name evidence="3" type="ORF">BDLFYP24_01778</name>
    <name evidence="2" type="ORF">GBB04_00160</name>
</gene>
<keyword evidence="2" id="KW-0378">Hydrolase</keyword>
<protein>
    <submittedName>
        <fullName evidence="3">Peptidoglycan binding domain protein</fullName>
    </submittedName>
    <submittedName>
        <fullName evidence="2">Peptidoglycan hydrolase</fullName>
    </submittedName>
</protein>
<dbReference type="SUPFAM" id="SSF47090">
    <property type="entry name" value="PGBD-like"/>
    <property type="match status" value="1"/>
</dbReference>
<dbReference type="GO" id="GO:0016787">
    <property type="term" value="F:hydrolase activity"/>
    <property type="evidence" value="ECO:0007669"/>
    <property type="project" value="UniProtKB-KW"/>
</dbReference>
<dbReference type="Gene3D" id="1.10.101.10">
    <property type="entry name" value="PGBD-like superfamily/PGBD"/>
    <property type="match status" value="1"/>
</dbReference>